<sequence>MSTTRTSIRAPSRSPSCGPYNVPRTDSRSRPNIFRPSPHTPGVNSYDNRRHSSLQTPSYANGTASSTTRKRARPDSSGRPSLATPYTSYTTPVSPWTHVPSVEPPMMRSDFASPPPLANTTYTIAGGLDTPLAKTEESYFGRQDFHDGGDLGAARRWKNPTITKTPPGQPEIIILGGERNGQGRTYQSSPNGQSWGGFVVAIAGGVAGKLWDFCTTSAFGGFYAGGGGNTYRNRPGPMRRRSTWQDVDESQRVDRSSTPVPGQYPEEDEIEWPESRPAKRQQTETGKGWVMVQDPDLASPEPGSHLNSRRKTTVGTPTAARPNAFRPSLTTRRSLVPVSRKSAGRQRSASPAMRLPVMPSHKRSTSDVTPVKTKPLSPETQKYMAEKKREERQADASIRRLNEQLKAMIKEGKQALGTRVEIVDDVDMEDEGYFEQR</sequence>
<accession>A0A9P4NYX2</accession>
<comment type="caution">
    <text evidence="2">The sequence shown here is derived from an EMBL/GenBank/DDBJ whole genome shotgun (WGS) entry which is preliminary data.</text>
</comment>
<feature type="region of interest" description="Disordered" evidence="1">
    <location>
        <begin position="143"/>
        <end position="169"/>
    </location>
</feature>
<feature type="compositionally biased region" description="Low complexity" evidence="1">
    <location>
        <begin position="84"/>
        <end position="96"/>
    </location>
</feature>
<proteinExistence type="predicted"/>
<name>A0A9P4NYX2_9PEZI</name>
<dbReference type="OrthoDB" id="5138418at2759"/>
<gene>
    <name evidence="2" type="ORF">EJ08DRAFT_61598</name>
</gene>
<evidence type="ECO:0000256" key="1">
    <source>
        <dbReference type="SAM" id="MobiDB-lite"/>
    </source>
</evidence>
<evidence type="ECO:0000313" key="3">
    <source>
        <dbReference type="Proteomes" id="UP000800235"/>
    </source>
</evidence>
<feature type="compositionally biased region" description="Polar residues" evidence="1">
    <location>
        <begin position="1"/>
        <end position="15"/>
    </location>
</feature>
<organism evidence="2 3">
    <name type="scientific">Tothia fuscella</name>
    <dbReference type="NCBI Taxonomy" id="1048955"/>
    <lineage>
        <taxon>Eukaryota</taxon>
        <taxon>Fungi</taxon>
        <taxon>Dikarya</taxon>
        <taxon>Ascomycota</taxon>
        <taxon>Pezizomycotina</taxon>
        <taxon>Dothideomycetes</taxon>
        <taxon>Pleosporomycetidae</taxon>
        <taxon>Venturiales</taxon>
        <taxon>Cylindrosympodiaceae</taxon>
        <taxon>Tothia</taxon>
    </lineage>
</organism>
<keyword evidence="3" id="KW-1185">Reference proteome</keyword>
<feature type="compositionally biased region" description="Basic and acidic residues" evidence="1">
    <location>
        <begin position="384"/>
        <end position="396"/>
    </location>
</feature>
<reference evidence="2" key="1">
    <citation type="journal article" date="2020" name="Stud. Mycol.">
        <title>101 Dothideomycetes genomes: a test case for predicting lifestyles and emergence of pathogens.</title>
        <authorList>
            <person name="Haridas S."/>
            <person name="Albert R."/>
            <person name="Binder M."/>
            <person name="Bloem J."/>
            <person name="Labutti K."/>
            <person name="Salamov A."/>
            <person name="Andreopoulos B."/>
            <person name="Baker S."/>
            <person name="Barry K."/>
            <person name="Bills G."/>
            <person name="Bluhm B."/>
            <person name="Cannon C."/>
            <person name="Castanera R."/>
            <person name="Culley D."/>
            <person name="Daum C."/>
            <person name="Ezra D."/>
            <person name="Gonzalez J."/>
            <person name="Henrissat B."/>
            <person name="Kuo A."/>
            <person name="Liang C."/>
            <person name="Lipzen A."/>
            <person name="Lutzoni F."/>
            <person name="Magnuson J."/>
            <person name="Mondo S."/>
            <person name="Nolan M."/>
            <person name="Ohm R."/>
            <person name="Pangilinan J."/>
            <person name="Park H.-J."/>
            <person name="Ramirez L."/>
            <person name="Alfaro M."/>
            <person name="Sun H."/>
            <person name="Tritt A."/>
            <person name="Yoshinaga Y."/>
            <person name="Zwiers L.-H."/>
            <person name="Turgeon B."/>
            <person name="Goodwin S."/>
            <person name="Spatafora J."/>
            <person name="Crous P."/>
            <person name="Grigoriev I."/>
        </authorList>
    </citation>
    <scope>NUCLEOTIDE SEQUENCE</scope>
    <source>
        <strain evidence="2">CBS 130266</strain>
    </source>
</reference>
<protein>
    <submittedName>
        <fullName evidence="2">Uncharacterized protein</fullName>
    </submittedName>
</protein>
<dbReference type="Proteomes" id="UP000800235">
    <property type="component" value="Unassembled WGS sequence"/>
</dbReference>
<dbReference type="AlphaFoldDB" id="A0A9P4NYX2"/>
<dbReference type="EMBL" id="MU007020">
    <property type="protein sequence ID" value="KAF2433631.1"/>
    <property type="molecule type" value="Genomic_DNA"/>
</dbReference>
<feature type="region of interest" description="Disordered" evidence="1">
    <location>
        <begin position="1"/>
        <end position="96"/>
    </location>
</feature>
<feature type="compositionally biased region" description="Polar residues" evidence="1">
    <location>
        <begin position="53"/>
        <end position="67"/>
    </location>
</feature>
<feature type="region of interest" description="Disordered" evidence="1">
    <location>
        <begin position="225"/>
        <end position="396"/>
    </location>
</feature>
<evidence type="ECO:0000313" key="2">
    <source>
        <dbReference type="EMBL" id="KAF2433631.1"/>
    </source>
</evidence>